<dbReference type="GeneID" id="14297484"/>
<sequence>MGEGWPGAFLFPGVPVNYKEKYKKTLNIDWDSSLFEVHHLDCNHSNDNFDNLLLLPKELHSRYHATRPDWPKMDFSLSPISISKGGHNAACFTMLSVSRMIERFAPVLEECKMWADYKEFLLGNMPNVHGLSHLSQGGGK</sequence>
<keyword evidence="1" id="KW-0255">Endonuclease</keyword>
<accession>G4W991</accession>
<protein>
    <submittedName>
        <fullName evidence="1">HNH endonuclease</fullName>
    </submittedName>
</protein>
<dbReference type="GO" id="GO:0004519">
    <property type="term" value="F:endonuclease activity"/>
    <property type="evidence" value="ECO:0007669"/>
    <property type="project" value="UniProtKB-KW"/>
</dbReference>
<reference evidence="1 2" key="1">
    <citation type="journal article" date="2012" name="Virus Genes">
        <title>Isolation and complete genome sequence of a bacteriophage lysing Tetrasphaera jenkinsii, a filamentous bacteria responsible for bulking in activated sludge.</title>
        <authorList>
            <person name="Petrovski S."/>
            <person name="Tillett D."/>
            <person name="Seviour R.J."/>
        </authorList>
    </citation>
    <scope>NUCLEOTIDE SEQUENCE [LARGE SCALE GENOMIC DNA]</scope>
</reference>
<name>G4W991_9CAUD</name>
<dbReference type="EMBL" id="HQ225832">
    <property type="protein sequence ID" value="ADX42579.1"/>
    <property type="molecule type" value="Genomic_DNA"/>
</dbReference>
<keyword evidence="1" id="KW-0540">Nuclease</keyword>
<proteinExistence type="predicted"/>
<organism evidence="1 2">
    <name type="scientific">Tetrasphaera phage TJE1</name>
    <dbReference type="NCBI Taxonomy" id="981335"/>
    <lineage>
        <taxon>Viruses</taxon>
        <taxon>Duplodnaviria</taxon>
        <taxon>Heunggongvirae</taxon>
        <taxon>Uroviricota</taxon>
        <taxon>Caudoviricetes</taxon>
        <taxon>Tijeunavirus</taxon>
        <taxon>Tijeunavirus TJE1</taxon>
    </lineage>
</organism>
<evidence type="ECO:0000313" key="1">
    <source>
        <dbReference type="EMBL" id="ADX42579.1"/>
    </source>
</evidence>
<keyword evidence="1" id="KW-0378">Hydrolase</keyword>
<evidence type="ECO:0000313" key="2">
    <source>
        <dbReference type="Proteomes" id="UP000002653"/>
    </source>
</evidence>
<dbReference type="Proteomes" id="UP000002653">
    <property type="component" value="Segment"/>
</dbReference>
<keyword evidence="2" id="KW-1185">Reference proteome</keyword>
<dbReference type="KEGG" id="vg:14297484"/>
<dbReference type="RefSeq" id="YP_007237971.1">
    <property type="nucleotide sequence ID" value="NC_019930.1"/>
</dbReference>